<name>A0A172RZG2_9ACTN</name>
<proteinExistence type="predicted"/>
<gene>
    <name evidence="2" type="ORF">SAMN02910314_00504</name>
</gene>
<evidence type="ECO:0000313" key="2">
    <source>
        <dbReference type="EMBL" id="SEO54156.1"/>
    </source>
</evidence>
<evidence type="ECO:0008006" key="4">
    <source>
        <dbReference type="Google" id="ProtNLM"/>
    </source>
</evidence>
<feature type="region of interest" description="Disordered" evidence="1">
    <location>
        <begin position="340"/>
        <end position="383"/>
    </location>
</feature>
<dbReference type="Proteomes" id="UP000182975">
    <property type="component" value="Unassembled WGS sequence"/>
</dbReference>
<protein>
    <recommendedName>
        <fullName evidence="4">Transposase DDE domain-containing protein</fullName>
    </recommendedName>
</protein>
<dbReference type="EMBL" id="FOEC01000002">
    <property type="protein sequence ID" value="SEO54156.1"/>
    <property type="molecule type" value="Genomic_DNA"/>
</dbReference>
<dbReference type="STRING" id="79604.AAY81_08440"/>
<dbReference type="OrthoDB" id="9767746at2"/>
<evidence type="ECO:0000256" key="1">
    <source>
        <dbReference type="SAM" id="MobiDB-lite"/>
    </source>
</evidence>
<organism evidence="2 3">
    <name type="scientific">Denitrobacterium detoxificans</name>
    <dbReference type="NCBI Taxonomy" id="79604"/>
    <lineage>
        <taxon>Bacteria</taxon>
        <taxon>Bacillati</taxon>
        <taxon>Actinomycetota</taxon>
        <taxon>Coriobacteriia</taxon>
        <taxon>Eggerthellales</taxon>
        <taxon>Eggerthellaceae</taxon>
        <taxon>Denitrobacterium</taxon>
    </lineage>
</organism>
<evidence type="ECO:0000313" key="3">
    <source>
        <dbReference type="Proteomes" id="UP000182975"/>
    </source>
</evidence>
<dbReference type="KEGG" id="ddt:AAY81_08440"/>
<feature type="compositionally biased region" description="Low complexity" evidence="1">
    <location>
        <begin position="364"/>
        <end position="380"/>
    </location>
</feature>
<dbReference type="AlphaFoldDB" id="A0A172RZG2"/>
<dbReference type="RefSeq" id="WP_066663912.1">
    <property type="nucleotide sequence ID" value="NZ_CP011402.1"/>
</dbReference>
<sequence length="549" mass="60782">MHLKIQKRKGRQYLSVVQNYRENGATKTRTVETIGYADAYEGEYDDPIEHFRAYVAELNEREAEGNAKVELRFSRDAQIGDTDAPAMRLGSAVALGCLDALGVKQFFNARCSHEHFPHAAGRIFEMLATERMMHVASKRESWERRGAFPRACAFSFENVYAALVCFARHDAQLTRAMRVACENIRPYDRSCGYLACAPFAFSPTTDVHPAGPQREDASAAGSTTHESARETHWMCMLMDAEGIPLDYQLVEGEPDAHALAELASWGRREHRLQRVVVIAGRLSHLGNAMLELSAQGDGFVFYEPIHAGSTLAEWASAAQGYVRSEKGTYRIKSRTRTVSVGEDGALGEPGSESGGTQSQIDQVDANGNSGANDNATANGTVSTAGKASASDHATLGASLTVKEVVLRSQGYACTITSETRLSAARIFNLFRELWRLTEPFQVMEADFSPMPYPVAHADHIRAHFLVCYAAFMALRMLRWRTNWQYNAAGMADALLHMEGMHLQQNWYLFNYRTPVTDLIEEACDIPVARRLRTPVDVRSAITSACKAFG</sequence>
<keyword evidence="3" id="KW-1185">Reference proteome</keyword>
<reference evidence="3" key="1">
    <citation type="submission" date="2016-10" db="EMBL/GenBank/DDBJ databases">
        <authorList>
            <person name="Varghese N."/>
        </authorList>
    </citation>
    <scope>NUCLEOTIDE SEQUENCE [LARGE SCALE GENOMIC DNA]</scope>
    <source>
        <strain evidence="3">DSM 21843</strain>
    </source>
</reference>
<accession>A0A172RZG2</accession>